<feature type="transmembrane region" description="Helical" evidence="6">
    <location>
        <begin position="136"/>
        <end position="155"/>
    </location>
</feature>
<gene>
    <name evidence="7" type="ORF">P5G52_01930</name>
</gene>
<comment type="caution">
    <text evidence="7">The sequence shown here is derived from an EMBL/GenBank/DDBJ whole genome shotgun (WGS) entry which is preliminary data.</text>
</comment>
<feature type="transmembrane region" description="Helical" evidence="6">
    <location>
        <begin position="207"/>
        <end position="228"/>
    </location>
</feature>
<name>A0ABT8JZ31_9MICC</name>
<dbReference type="Pfam" id="PF13520">
    <property type="entry name" value="AA_permease_2"/>
    <property type="match status" value="1"/>
</dbReference>
<keyword evidence="8" id="KW-1185">Reference proteome</keyword>
<sequence length="493" mass="52427">MTIPPTGSTVQGKGLSAGDLGLVGSVSVGLSSTAPVYSLAATLGFIVLAVGVQAPAAIIVAFVPMLLIAYAYRELNRDTPDCGTTFTWASRAFGKFAGWMGGWALALSGIVVLANLAQVAGQYLWRLVDPELGDNVPLVTTTGVAFIAAMTWTNYRGVDISEKMQRTLIALQYAALALFTGFAMYRISAGQAFDFTPVSLAWFNPFAVESLSAFTYAILLALFIYWGWDTCLALNEETSNPRKTPGRAALISSVILLATYVGVSVVVMMFAGTGSEGLGLGNEDNAADVFYSVSEAVMGDWAWVAVLAVLISAASSTQTTILPTARGTLSMAAHRALPERFASVHAKYLTPTFSTVLMGVVASAYYVVMTLVSEDFLADSIASLGLFIAFYYGLTGFACTWYFRRTLRSSTRNLMFRGVLPLLGALMMTAAFILSALDMLDPEYGSTVFLGVGGTFIIGVGAMLLGVALMVLWYATAQRRLAADEAIAEYTAD</sequence>
<dbReference type="Proteomes" id="UP001174209">
    <property type="component" value="Unassembled WGS sequence"/>
</dbReference>
<dbReference type="InterPro" id="IPR002293">
    <property type="entry name" value="AA/rel_permease1"/>
</dbReference>
<feature type="transmembrane region" description="Helical" evidence="6">
    <location>
        <begin position="249"/>
        <end position="271"/>
    </location>
</feature>
<protein>
    <submittedName>
        <fullName evidence="7">APC family permease</fullName>
    </submittedName>
</protein>
<feature type="transmembrane region" description="Helical" evidence="6">
    <location>
        <begin position="39"/>
        <end position="72"/>
    </location>
</feature>
<dbReference type="PANTHER" id="PTHR42770:SF7">
    <property type="entry name" value="MEMBRANE PROTEIN"/>
    <property type="match status" value="1"/>
</dbReference>
<comment type="subcellular location">
    <subcellularLocation>
        <location evidence="1">Cell membrane</location>
        <topology evidence="1">Multi-pass membrane protein</topology>
    </subcellularLocation>
</comment>
<evidence type="ECO:0000313" key="7">
    <source>
        <dbReference type="EMBL" id="MDN4609617.1"/>
    </source>
</evidence>
<feature type="transmembrane region" description="Helical" evidence="6">
    <location>
        <begin position="167"/>
        <end position="187"/>
    </location>
</feature>
<evidence type="ECO:0000256" key="2">
    <source>
        <dbReference type="ARBA" id="ARBA00022475"/>
    </source>
</evidence>
<evidence type="ECO:0000313" key="8">
    <source>
        <dbReference type="Proteomes" id="UP001174209"/>
    </source>
</evidence>
<dbReference type="InterPro" id="IPR050367">
    <property type="entry name" value="APC_superfamily"/>
</dbReference>
<feature type="transmembrane region" description="Helical" evidence="6">
    <location>
        <begin position="415"/>
        <end position="437"/>
    </location>
</feature>
<dbReference type="Gene3D" id="1.20.1740.10">
    <property type="entry name" value="Amino acid/polyamine transporter I"/>
    <property type="match status" value="1"/>
</dbReference>
<evidence type="ECO:0000256" key="6">
    <source>
        <dbReference type="SAM" id="Phobius"/>
    </source>
</evidence>
<evidence type="ECO:0000256" key="5">
    <source>
        <dbReference type="ARBA" id="ARBA00023136"/>
    </source>
</evidence>
<feature type="transmembrane region" description="Helical" evidence="6">
    <location>
        <begin position="380"/>
        <end position="403"/>
    </location>
</feature>
<evidence type="ECO:0000256" key="3">
    <source>
        <dbReference type="ARBA" id="ARBA00022692"/>
    </source>
</evidence>
<feature type="transmembrane region" description="Helical" evidence="6">
    <location>
        <begin position="346"/>
        <end position="368"/>
    </location>
</feature>
<keyword evidence="2" id="KW-1003">Cell membrane</keyword>
<keyword evidence="3 6" id="KW-0812">Transmembrane</keyword>
<feature type="transmembrane region" description="Helical" evidence="6">
    <location>
        <begin position="301"/>
        <end position="325"/>
    </location>
</feature>
<dbReference type="PANTHER" id="PTHR42770">
    <property type="entry name" value="AMINO ACID TRANSPORTER-RELATED"/>
    <property type="match status" value="1"/>
</dbReference>
<evidence type="ECO:0000256" key="4">
    <source>
        <dbReference type="ARBA" id="ARBA00022989"/>
    </source>
</evidence>
<dbReference type="RefSeq" id="WP_301224298.1">
    <property type="nucleotide sequence ID" value="NZ_JAROCG010000001.1"/>
</dbReference>
<dbReference type="PIRSF" id="PIRSF006060">
    <property type="entry name" value="AA_transporter"/>
    <property type="match status" value="1"/>
</dbReference>
<feature type="transmembrane region" description="Helical" evidence="6">
    <location>
        <begin position="449"/>
        <end position="475"/>
    </location>
</feature>
<organism evidence="7 8">
    <name type="scientific">Arthrobacter burdickii</name>
    <dbReference type="NCBI Taxonomy" id="3035920"/>
    <lineage>
        <taxon>Bacteria</taxon>
        <taxon>Bacillati</taxon>
        <taxon>Actinomycetota</taxon>
        <taxon>Actinomycetes</taxon>
        <taxon>Micrococcales</taxon>
        <taxon>Micrococcaceae</taxon>
        <taxon>Arthrobacter</taxon>
    </lineage>
</organism>
<keyword evidence="4 6" id="KW-1133">Transmembrane helix</keyword>
<dbReference type="EMBL" id="JAROCG010000001">
    <property type="protein sequence ID" value="MDN4609617.1"/>
    <property type="molecule type" value="Genomic_DNA"/>
</dbReference>
<feature type="transmembrane region" description="Helical" evidence="6">
    <location>
        <begin position="93"/>
        <end position="116"/>
    </location>
</feature>
<proteinExistence type="predicted"/>
<keyword evidence="5 6" id="KW-0472">Membrane</keyword>
<reference evidence="7" key="1">
    <citation type="submission" date="2023-06" db="EMBL/GenBank/DDBJ databases">
        <title>MT1 and MT2 Draft Genomes of Novel Species.</title>
        <authorList>
            <person name="Venkateswaran K."/>
        </authorList>
    </citation>
    <scope>NUCLEOTIDE SEQUENCE</scope>
    <source>
        <strain evidence="7">IIF3SC-B10</strain>
    </source>
</reference>
<evidence type="ECO:0000256" key="1">
    <source>
        <dbReference type="ARBA" id="ARBA00004651"/>
    </source>
</evidence>
<accession>A0ABT8JZ31</accession>